<feature type="transmembrane region" description="Helical" evidence="6">
    <location>
        <begin position="189"/>
        <end position="210"/>
    </location>
</feature>
<feature type="transmembrane region" description="Helical" evidence="6">
    <location>
        <begin position="222"/>
        <end position="245"/>
    </location>
</feature>
<name>A0A849P7M2_9BURK</name>
<evidence type="ECO:0000256" key="2">
    <source>
        <dbReference type="ARBA" id="ARBA00022475"/>
    </source>
</evidence>
<evidence type="ECO:0000256" key="5">
    <source>
        <dbReference type="ARBA" id="ARBA00023136"/>
    </source>
</evidence>
<comment type="subcellular location">
    <subcellularLocation>
        <location evidence="1">Cell membrane</location>
        <topology evidence="1">Multi-pass membrane protein</topology>
    </subcellularLocation>
</comment>
<feature type="transmembrane region" description="Helical" evidence="6">
    <location>
        <begin position="76"/>
        <end position="98"/>
    </location>
</feature>
<dbReference type="AlphaFoldDB" id="A0A849P7M2"/>
<evidence type="ECO:0000259" key="7">
    <source>
        <dbReference type="Pfam" id="PF00892"/>
    </source>
</evidence>
<evidence type="ECO:0000256" key="6">
    <source>
        <dbReference type="SAM" id="Phobius"/>
    </source>
</evidence>
<evidence type="ECO:0000256" key="3">
    <source>
        <dbReference type="ARBA" id="ARBA00022692"/>
    </source>
</evidence>
<feature type="transmembrane region" description="Helical" evidence="6">
    <location>
        <begin position="158"/>
        <end position="177"/>
    </location>
</feature>
<feature type="transmembrane region" description="Helical" evidence="6">
    <location>
        <begin position="7"/>
        <end position="26"/>
    </location>
</feature>
<dbReference type="InterPro" id="IPR050638">
    <property type="entry name" value="AA-Vitamin_Transporters"/>
</dbReference>
<feature type="transmembrane region" description="Helical" evidence="6">
    <location>
        <begin position="282"/>
        <end position="298"/>
    </location>
</feature>
<evidence type="ECO:0000313" key="8">
    <source>
        <dbReference type="EMBL" id="NOL51782.1"/>
    </source>
</evidence>
<evidence type="ECO:0000256" key="4">
    <source>
        <dbReference type="ARBA" id="ARBA00022989"/>
    </source>
</evidence>
<dbReference type="SUPFAM" id="SSF103481">
    <property type="entry name" value="Multidrug resistance efflux transporter EmrE"/>
    <property type="match status" value="2"/>
</dbReference>
<dbReference type="Pfam" id="PF00892">
    <property type="entry name" value="EamA"/>
    <property type="match status" value="2"/>
</dbReference>
<keyword evidence="9" id="KW-1185">Reference proteome</keyword>
<dbReference type="EMBL" id="JABGBN010000004">
    <property type="protein sequence ID" value="NOL51782.1"/>
    <property type="molecule type" value="Genomic_DNA"/>
</dbReference>
<feature type="transmembrane region" description="Helical" evidence="6">
    <location>
        <begin position="257"/>
        <end position="276"/>
    </location>
</feature>
<accession>A0A849P7M2</accession>
<feature type="transmembrane region" description="Helical" evidence="6">
    <location>
        <begin position="104"/>
        <end position="122"/>
    </location>
</feature>
<evidence type="ECO:0000256" key="1">
    <source>
        <dbReference type="ARBA" id="ARBA00004651"/>
    </source>
</evidence>
<feature type="transmembrane region" description="Helical" evidence="6">
    <location>
        <begin position="129"/>
        <end position="146"/>
    </location>
</feature>
<keyword evidence="2" id="KW-1003">Cell membrane</keyword>
<feature type="transmembrane region" description="Helical" evidence="6">
    <location>
        <begin position="38"/>
        <end position="56"/>
    </location>
</feature>
<proteinExistence type="predicted"/>
<dbReference type="GO" id="GO:0005886">
    <property type="term" value="C:plasma membrane"/>
    <property type="evidence" value="ECO:0007669"/>
    <property type="project" value="UniProtKB-SubCell"/>
</dbReference>
<dbReference type="InterPro" id="IPR000620">
    <property type="entry name" value="EamA_dom"/>
</dbReference>
<dbReference type="Proteomes" id="UP000537862">
    <property type="component" value="Unassembled WGS sequence"/>
</dbReference>
<organism evidence="8 9">
    <name type="scientific">Pelistega suis</name>
    <dbReference type="NCBI Taxonomy" id="1631957"/>
    <lineage>
        <taxon>Bacteria</taxon>
        <taxon>Pseudomonadati</taxon>
        <taxon>Pseudomonadota</taxon>
        <taxon>Betaproteobacteria</taxon>
        <taxon>Burkholderiales</taxon>
        <taxon>Alcaligenaceae</taxon>
        <taxon>Pelistega</taxon>
    </lineage>
</organism>
<dbReference type="PANTHER" id="PTHR32322">
    <property type="entry name" value="INNER MEMBRANE TRANSPORTER"/>
    <property type="match status" value="1"/>
</dbReference>
<keyword evidence="4 6" id="KW-1133">Transmembrane helix</keyword>
<feature type="domain" description="EamA" evidence="7">
    <location>
        <begin position="14"/>
        <end position="143"/>
    </location>
</feature>
<dbReference type="RefSeq" id="WP_171680484.1">
    <property type="nucleotide sequence ID" value="NZ_JABGBN010000004.1"/>
</dbReference>
<dbReference type="PANTHER" id="PTHR32322:SF18">
    <property type="entry name" value="S-ADENOSYLMETHIONINE_S-ADENOSYLHOMOCYSTEINE TRANSPORTER"/>
    <property type="match status" value="1"/>
</dbReference>
<protein>
    <submittedName>
        <fullName evidence="8">DMT family transporter</fullName>
    </submittedName>
</protein>
<dbReference type="Gene3D" id="1.10.3730.20">
    <property type="match status" value="1"/>
</dbReference>
<dbReference type="InterPro" id="IPR037185">
    <property type="entry name" value="EmrE-like"/>
</dbReference>
<gene>
    <name evidence="8" type="ORF">HKX39_06310</name>
</gene>
<keyword evidence="5 6" id="KW-0472">Membrane</keyword>
<comment type="caution">
    <text evidence="8">The sequence shown here is derived from an EMBL/GenBank/DDBJ whole genome shotgun (WGS) entry which is preliminary data.</text>
</comment>
<sequence>MTPTAPLFGIHLRLIGMAVLWGASWPWGRMVAQNMPPITGSAIRFMIASIALLIWLYSSDRFNAARTLTPKQWSGLVATGATGIFTYAVCFLIALQWIPSGKASAVIALNPAVTLILAAILFKEKLNSTIIIGILMAIFGSLYAISQGNPLHFLSGSVGLGEYLLLGCVLSWVAYTLIGRKLLGGIDALTATTFSTVFGTIFLCITSFIVEGSSAWVTAYHSSWHVYGALVGMALGATVLGYYWFFIGVKALGAGNAAAYVALVPVFGISISAIFLGEPLHSSLLIGAPLAIAGMIVMHKGQR</sequence>
<feature type="domain" description="EamA" evidence="7">
    <location>
        <begin position="160"/>
        <end position="298"/>
    </location>
</feature>
<evidence type="ECO:0000313" key="9">
    <source>
        <dbReference type="Proteomes" id="UP000537862"/>
    </source>
</evidence>
<reference evidence="8 9" key="1">
    <citation type="submission" date="2020-05" db="EMBL/GenBank/DDBJ databases">
        <authorList>
            <person name="Niu N."/>
        </authorList>
    </citation>
    <scope>NUCLEOTIDE SEQUENCE [LARGE SCALE GENOMIC DNA]</scope>
    <source>
        <strain evidence="8 9">3340-03</strain>
    </source>
</reference>
<keyword evidence="3 6" id="KW-0812">Transmembrane</keyword>